<dbReference type="PROSITE" id="PS00211">
    <property type="entry name" value="ABC_TRANSPORTER_1"/>
    <property type="match status" value="1"/>
</dbReference>
<sequence length="537" mass="57375">MPCPSLTLERVAYVLPDGSPLFSDLNIHIDQRATGLVGRNGVGKSVLARLLAGELLPSAGRCVRSGSVHYLPQRVSVATGQRIADLAGVAPLLDALDRIAAGSTAPADFERVGERWTAHAQFAAELERQGLGGRDPHAPAAQLSGGEAMRVALAGAFVSQPDVLILDEPSNHLDGPQRQRLMDRLLAWSGGLLVISHDRGVLEAMQRILDLSAHGLRSYGGNYGFYAQQRASEQRVASDLLAQRKHARARGEQVLRAQLQRQQHRQARGARAAGQANQAAILLGGQKQRSQVSAGRLQQQRQAEQARLSEAVVQAAAQVEVDPAIAALAPTLPANTPRRLATLRQVEVADARLGGRRVDLLLQGRSRIGLVGPNGSGKSALLQLLAGRLQPSAGHCQVHVPVAYLDQDLGLLDPARSAAAQLQEANPGAPAHVQRLRLALLGLDQTRADLPCGQLSGGQRLKAALACALYRAQPAHLLLLDEPTNHLDLASVEAIEALLYDHQGALIVASHDAAFLQRLGLQQRLDTAQAQWRLAPW</sequence>
<dbReference type="CDD" id="cd03221">
    <property type="entry name" value="ABCF_EF-3"/>
    <property type="match status" value="1"/>
</dbReference>
<evidence type="ECO:0000313" key="5">
    <source>
        <dbReference type="EMBL" id="CEG15874.1"/>
    </source>
</evidence>
<dbReference type="Gene3D" id="3.40.50.300">
    <property type="entry name" value="P-loop containing nucleotide triphosphate hydrolases"/>
    <property type="match status" value="2"/>
</dbReference>
<dbReference type="KEGG" id="xcf:J172_01736"/>
<comment type="caution">
    <text evidence="5">The sequence shown here is derived from an EMBL/GenBank/DDBJ whole genome shotgun (WGS) entry which is preliminary data.</text>
</comment>
<dbReference type="InterPro" id="IPR017871">
    <property type="entry name" value="ABC_transporter-like_CS"/>
</dbReference>
<dbReference type="EMBL" id="CCXZ01000114">
    <property type="protein sequence ID" value="CEG15874.1"/>
    <property type="molecule type" value="Genomic_DNA"/>
</dbReference>
<gene>
    <name evidence="6" type="ORF">GUH15_08480</name>
    <name evidence="5" type="ORF">XAC3562_220027</name>
</gene>
<dbReference type="FunFam" id="3.40.50.300:FF:001320">
    <property type="entry name" value="Heme ABC transporter ATP-binding protein"/>
    <property type="match status" value="1"/>
</dbReference>
<dbReference type="Proteomes" id="UP000052230">
    <property type="component" value="Unassembled WGS sequence"/>
</dbReference>
<dbReference type="InterPro" id="IPR027417">
    <property type="entry name" value="P-loop_NTPase"/>
</dbReference>
<dbReference type="GO" id="GO:0005524">
    <property type="term" value="F:ATP binding"/>
    <property type="evidence" value="ECO:0007669"/>
    <property type="project" value="UniProtKB-KW"/>
</dbReference>
<dbReference type="Pfam" id="PF00005">
    <property type="entry name" value="ABC_tran"/>
    <property type="match status" value="2"/>
</dbReference>
<dbReference type="InterPro" id="IPR003593">
    <property type="entry name" value="AAA+_ATPase"/>
</dbReference>
<dbReference type="SUPFAM" id="SSF52540">
    <property type="entry name" value="P-loop containing nucleoside triphosphate hydrolases"/>
    <property type="match status" value="2"/>
</dbReference>
<keyword evidence="1" id="KW-0677">Repeat</keyword>
<keyword evidence="7" id="KW-1185">Reference proteome</keyword>
<dbReference type="PROSITE" id="PS50893">
    <property type="entry name" value="ABC_TRANSPORTER_2"/>
    <property type="match status" value="2"/>
</dbReference>
<dbReference type="GO" id="GO:0016887">
    <property type="term" value="F:ATP hydrolysis activity"/>
    <property type="evidence" value="ECO:0007669"/>
    <property type="project" value="InterPro"/>
</dbReference>
<reference evidence="6" key="2">
    <citation type="submission" date="2020-01" db="EMBL/GenBank/DDBJ databases">
        <authorList>
            <person name="Richard D."/>
        </authorList>
    </citation>
    <scope>NUCLEOTIDE SEQUENCE</scope>
    <source>
        <strain evidence="6">JP541</strain>
    </source>
</reference>
<dbReference type="EMBL" id="JAABFR010000589">
    <property type="protein sequence ID" value="MBD4336090.1"/>
    <property type="molecule type" value="Genomic_DNA"/>
</dbReference>
<dbReference type="SMART" id="SM00382">
    <property type="entry name" value="AAA"/>
    <property type="match status" value="2"/>
</dbReference>
<dbReference type="InterPro" id="IPR050611">
    <property type="entry name" value="ABCF"/>
</dbReference>
<evidence type="ECO:0000256" key="3">
    <source>
        <dbReference type="ARBA" id="ARBA00022840"/>
    </source>
</evidence>
<accession>A0A0U5FC30</accession>
<dbReference type="OMA" id="GQQARFQ"/>
<reference evidence="5 7" key="1">
    <citation type="submission" date="2014-09" db="EMBL/GenBank/DDBJ databases">
        <authorList>
            <person name="Regsiter A."/>
        </authorList>
    </citation>
    <scope>NUCLEOTIDE SEQUENCE [LARGE SCALE GENOMIC DNA]</scope>
</reference>
<dbReference type="Proteomes" id="UP000653002">
    <property type="component" value="Unassembled WGS sequence"/>
</dbReference>
<evidence type="ECO:0000256" key="1">
    <source>
        <dbReference type="ARBA" id="ARBA00022737"/>
    </source>
</evidence>
<dbReference type="PANTHER" id="PTHR19211">
    <property type="entry name" value="ATP-BINDING TRANSPORT PROTEIN-RELATED"/>
    <property type="match status" value="1"/>
</dbReference>
<evidence type="ECO:0000256" key="2">
    <source>
        <dbReference type="ARBA" id="ARBA00022741"/>
    </source>
</evidence>
<evidence type="ECO:0000313" key="7">
    <source>
        <dbReference type="Proteomes" id="UP000052230"/>
    </source>
</evidence>
<evidence type="ECO:0000259" key="4">
    <source>
        <dbReference type="PROSITE" id="PS50893"/>
    </source>
</evidence>
<proteinExistence type="predicted"/>
<keyword evidence="2" id="KW-0547">Nucleotide-binding</keyword>
<dbReference type="InterPro" id="IPR003439">
    <property type="entry name" value="ABC_transporter-like_ATP-bd"/>
</dbReference>
<dbReference type="PANTHER" id="PTHR19211:SF6">
    <property type="entry name" value="BLL7188 PROTEIN"/>
    <property type="match status" value="1"/>
</dbReference>
<name>A0A0U5FC30_XANCI</name>
<feature type="domain" description="ABC transporter" evidence="4">
    <location>
        <begin position="338"/>
        <end position="537"/>
    </location>
</feature>
<dbReference type="AlphaFoldDB" id="A0A0U5FC30"/>
<dbReference type="RefSeq" id="WP_011051019.1">
    <property type="nucleotide sequence ID" value="NZ_CAVLHO010000076.1"/>
</dbReference>
<organism evidence="5 7">
    <name type="scientific">Xanthomonas citri pv. citri</name>
    <dbReference type="NCBI Taxonomy" id="611301"/>
    <lineage>
        <taxon>Bacteria</taxon>
        <taxon>Pseudomonadati</taxon>
        <taxon>Pseudomonadota</taxon>
        <taxon>Gammaproteobacteria</taxon>
        <taxon>Lysobacterales</taxon>
        <taxon>Lysobacteraceae</taxon>
        <taxon>Xanthomonas</taxon>
    </lineage>
</organism>
<evidence type="ECO:0000313" key="6">
    <source>
        <dbReference type="EMBL" id="MBD4336090.1"/>
    </source>
</evidence>
<feature type="domain" description="ABC transporter" evidence="4">
    <location>
        <begin position="6"/>
        <end position="238"/>
    </location>
</feature>
<dbReference type="KEGG" id="xcn:J169_01742"/>
<protein>
    <submittedName>
        <fullName evidence="5">ABC transporter ATP-binding protein</fullName>
    </submittedName>
    <submittedName>
        <fullName evidence="6">ATP-binding cassette domain-containing protein</fullName>
    </submittedName>
</protein>
<keyword evidence="3 5" id="KW-0067">ATP-binding</keyword>